<organism evidence="5 6">
    <name type="scientific">Rotaria magnacalcarata</name>
    <dbReference type="NCBI Taxonomy" id="392030"/>
    <lineage>
        <taxon>Eukaryota</taxon>
        <taxon>Metazoa</taxon>
        <taxon>Spiralia</taxon>
        <taxon>Gnathifera</taxon>
        <taxon>Rotifera</taxon>
        <taxon>Eurotatoria</taxon>
        <taxon>Bdelloidea</taxon>
        <taxon>Philodinida</taxon>
        <taxon>Philodinidae</taxon>
        <taxon>Rotaria</taxon>
    </lineage>
</organism>
<dbReference type="GO" id="GO:0016020">
    <property type="term" value="C:membrane"/>
    <property type="evidence" value="ECO:0007669"/>
    <property type="project" value="TreeGrafter"/>
</dbReference>
<evidence type="ECO:0000256" key="2">
    <source>
        <dbReference type="ARBA" id="ARBA00022737"/>
    </source>
</evidence>
<dbReference type="InterPro" id="IPR001680">
    <property type="entry name" value="WD40_rpt"/>
</dbReference>
<dbReference type="CDD" id="cd06071">
    <property type="entry name" value="Beach"/>
    <property type="match status" value="1"/>
</dbReference>
<gene>
    <name evidence="5" type="ORF">GIL414_LOCUS6842</name>
</gene>
<dbReference type="GO" id="GO:0008104">
    <property type="term" value="P:intracellular protein localization"/>
    <property type="evidence" value="ECO:0007669"/>
    <property type="project" value="TreeGrafter"/>
</dbReference>
<evidence type="ECO:0000256" key="3">
    <source>
        <dbReference type="PROSITE-ProRule" id="PRU00221"/>
    </source>
</evidence>
<dbReference type="Pfam" id="PF15787">
    <property type="entry name" value="DUF4704"/>
    <property type="match status" value="1"/>
</dbReference>
<dbReference type="EMBL" id="CAJOBJ010002008">
    <property type="protein sequence ID" value="CAF3906679.1"/>
    <property type="molecule type" value="Genomic_DNA"/>
</dbReference>
<dbReference type="InterPro" id="IPR050865">
    <property type="entry name" value="BEACH_Domain"/>
</dbReference>
<dbReference type="GO" id="GO:0005829">
    <property type="term" value="C:cytosol"/>
    <property type="evidence" value="ECO:0007669"/>
    <property type="project" value="TreeGrafter"/>
</dbReference>
<proteinExistence type="predicted"/>
<reference evidence="5" key="1">
    <citation type="submission" date="2021-02" db="EMBL/GenBank/DDBJ databases">
        <authorList>
            <person name="Nowell W R."/>
        </authorList>
    </citation>
    <scope>NUCLEOTIDE SEQUENCE</scope>
</reference>
<keyword evidence="1 3" id="KW-0853">WD repeat</keyword>
<dbReference type="SUPFAM" id="SSF81837">
    <property type="entry name" value="BEACH domain"/>
    <property type="match status" value="1"/>
</dbReference>
<dbReference type="SMART" id="SM00320">
    <property type="entry name" value="WD40"/>
    <property type="match status" value="3"/>
</dbReference>
<dbReference type="Pfam" id="PF20426">
    <property type="entry name" value="NBCH_WD40"/>
    <property type="match status" value="1"/>
</dbReference>
<dbReference type="InterPro" id="IPR046851">
    <property type="entry name" value="NBCH_WD40"/>
</dbReference>
<comment type="caution">
    <text evidence="5">The sequence shown here is derived from an EMBL/GenBank/DDBJ whole genome shotgun (WGS) entry which is preliminary data.</text>
</comment>
<keyword evidence="2" id="KW-0677">Repeat</keyword>
<evidence type="ECO:0000313" key="5">
    <source>
        <dbReference type="EMBL" id="CAF3906679.1"/>
    </source>
</evidence>
<evidence type="ECO:0000256" key="1">
    <source>
        <dbReference type="ARBA" id="ARBA00022574"/>
    </source>
</evidence>
<dbReference type="SMART" id="SM01026">
    <property type="entry name" value="Beach"/>
    <property type="match status" value="1"/>
</dbReference>
<dbReference type="InterPro" id="IPR015943">
    <property type="entry name" value="WD40/YVTN_repeat-like_dom_sf"/>
</dbReference>
<sequence length="2211" mass="253725">MIQKSPLQKSDHSLASLMDSYIIFINPHITVSLIHWIPYLIDASFQQYIISSITKIVLRSLQNKMMACSNGIILALLEILNNTDENSNKLEENVLVDIFFLLENLSRFSISPQEIRYTCQLFHQNSLFKKQLLEFLIKSAKHDDPDVQCISSYFDLQQANSGIILPTIRRWSSLSTAHHFSFHCWLKLNHEVHSYPFEGRRQIYSFYSDSMGLESFIRSSSLFVSISDHRELVYIELNDCNDLIDGCWHSLTIVHKAQRPSLFGSAFQTAQICHLTIYIDGLIRKEIKDFKYIPFTNDSISLASIGSPSQRPKSSVLKMKTESLSTTIVKSMQPLKGLLSSKTKNSNNRKESHGLYSQNVIIIDPNVEDTVFGPSTCLFGQLACVWILAETLDEVHAKHLHAMGSDFCRQSYSSAFRDNNSKSETIFDLLLTHSLLAYHPLACNGHTCIDISGSSSQLNGRLINGLCLRVHPFSQSILSIGGCSILYPLIGLFKENDYDDSENTLPSTERKHSNESSSNINAQLYSNPIASIIYLIRCILSSSSAKILIEQMTKQHNIELLGNYSINIPSLFIDKQLLVSIEQLIESSQCIDSSYLLTDQLIQYILFDFNLWNKSTFHVRLLHLQYLSIIIQYNKKFNRENFGVQYFLDIVKQHFKDDTDEQRQLRNSIYEIVKYFVQSSIRIQDLNALLSTISTLSLSNDMLTHELLDVILVLLETSSIMTERIIELLCKPNMAEGLYSLLVVNTLSNETKEVVLKIMKYFCESKRVPEQVRAQLRLETNHIGFGGIISGMTQSELDSSMIQDILNLIITSNSMIAIHHLNIILTLCSAASLNVRCIVVRTLITYFINQPSACQFYAKCYGWQETLANFFVKTRRSSIVQLLPDEVVSNNVSSTYKISQDLNSSQSSSDLENINDKHINLTSIPIFDIESSSEDPSQETHDQNLNLSAVANTIMDLNSKLTNASLENSLTSNCFDTSAALLDNKEDENIDVHLFSNEIIMTPPQSSSASREDLLLFKTENLNGSVSEMNSNNGDLSSSLPRITTMTSVSSAEDSTFYVRSSVNSDDDSNLEEMCETLILVIVMIIWKGLADCDDAAWVNRGQIFSALRHLHRQYDLYLPLDYIERRILELSMEACLNDLKLDGGEQTPAFEINCHELMKLIYDFLSQSSDNSERITENIVNGIIPILDTMLLFQNGRMDSESISVSRSSDGYWSETYLTGLHILLIFLTHSNASFCRQASIRIHSLLNCRPLNGREEAAYLLSNVNNILSTISNIEDSEHYTYLLSLMKIIMDKSLNLLQIDSFLSNIPGCQRKFTTLDDLHQCISSTNHEDWQKFIQNITEPYADHYQSMSVKPFQMNMKIWWNQCHEMMNIGIQKRNRQIEVEKFKFQNHIIQPWYQRSHFDDQRTLKLKEQNRIHQIYVENELNNRKKYLYGERGLYLNDKNIQERHWMLSNRENAHRMRCKLVESDYFSNHEESSRLRDNLSIITIYQTQQNTSNKTLKIEQKRNRVDEHELFYVSNERTTMIPPEILKQSKITQKWLTHELSNFDYLMMLNTIAGRTYNDLNQYPIFPWVLKDYTSQVLDINNPNVFRDFSKPIGIQNPKHIEEVKSKYESFDDPSGLIKKFHYGTHYSNAASVMHYLIRMEPFTTLHIQLQSGKFDIADRQFHSFQSSWTNIMDSPNDGKELIPEFFYLPEFLVNSNRFDLGKLQSNNQELNHVQLPPWAHNSPEEFIRLHRLALESDYVSAHLHEWIDLIFGYKQNGQAAIDAINVFMYYSYEKVFDTDTIDDCVTREAIAGMIQNFGRIPSQLFTEPHPQRQTREQATFHLQVQGRPLNLIQNISHIKAFFVELTTTNENLSTRIIFISFPKNPIRSFMQQGAPDTLITINTKGVIGNNGWRSYDKSSNDIFTFERDPTLEFEKNRLTKFTPFASSVNITSHLFVVSHDGRFIFSGGYWDWSLCIYSLLKSKIISSIVHHTDVITCLALDSTGYILVTGSRDTTCAIWYLSSDDNGRIINMNDQDATSIMTPSRTLYGHISEITCVCISSELDLVISGSLDGTCNIYTIEHGIYVRTLRPTDANNDPIVNLKLSDERHIVVQTKDDDTNLFLYSINGYLVRTRKFQYHVVDMILIDQYIILAVNHNSTPKENLDAASSTVARIIIKDMFEMTTIRTIRFRTQINCLCLTKDLSHLIISVKGGKLFVLTTPRK</sequence>
<dbReference type="GO" id="GO:0019901">
    <property type="term" value="F:protein kinase binding"/>
    <property type="evidence" value="ECO:0007669"/>
    <property type="project" value="TreeGrafter"/>
</dbReference>
<dbReference type="PROSITE" id="PS50197">
    <property type="entry name" value="BEACH"/>
    <property type="match status" value="1"/>
</dbReference>
<dbReference type="PROSITE" id="PS50082">
    <property type="entry name" value="WD_REPEATS_2"/>
    <property type="match status" value="2"/>
</dbReference>
<dbReference type="PANTHER" id="PTHR13743">
    <property type="entry name" value="BEIGE/BEACH-RELATED"/>
    <property type="match status" value="1"/>
</dbReference>
<dbReference type="Gene3D" id="1.10.1540.10">
    <property type="entry name" value="BEACH domain"/>
    <property type="match status" value="1"/>
</dbReference>
<feature type="repeat" description="WD" evidence="3">
    <location>
        <begin position="2035"/>
        <end position="2076"/>
    </location>
</feature>
<name>A0A8S2LI58_9BILA</name>
<dbReference type="Pfam" id="PF02138">
    <property type="entry name" value="Beach"/>
    <property type="match status" value="1"/>
</dbReference>
<dbReference type="Gene3D" id="2.130.10.10">
    <property type="entry name" value="YVTN repeat-like/Quinoprotein amine dehydrogenase"/>
    <property type="match status" value="1"/>
</dbReference>
<dbReference type="PROSITE" id="PS50294">
    <property type="entry name" value="WD_REPEATS_REGION"/>
    <property type="match status" value="1"/>
</dbReference>
<dbReference type="Pfam" id="PF16057">
    <property type="entry name" value="DUF4800"/>
    <property type="match status" value="1"/>
</dbReference>
<feature type="domain" description="BEACH" evidence="4">
    <location>
        <begin position="1527"/>
        <end position="1820"/>
    </location>
</feature>
<dbReference type="FunFam" id="1.10.1540.10:FF:000001">
    <property type="entry name" value="neurobeachin isoform X1"/>
    <property type="match status" value="1"/>
</dbReference>
<dbReference type="InterPro" id="IPR036372">
    <property type="entry name" value="BEACH_dom_sf"/>
</dbReference>
<feature type="repeat" description="WD" evidence="3">
    <location>
        <begin position="1976"/>
        <end position="2017"/>
    </location>
</feature>
<dbReference type="InterPro" id="IPR000409">
    <property type="entry name" value="BEACH_dom"/>
</dbReference>
<evidence type="ECO:0000313" key="6">
    <source>
        <dbReference type="Proteomes" id="UP000681720"/>
    </source>
</evidence>
<dbReference type="PANTHER" id="PTHR13743:SF112">
    <property type="entry name" value="BEACH DOMAIN-CONTAINING PROTEIN"/>
    <property type="match status" value="1"/>
</dbReference>
<evidence type="ECO:0000259" key="4">
    <source>
        <dbReference type="PROSITE" id="PS50197"/>
    </source>
</evidence>
<protein>
    <recommendedName>
        <fullName evidence="4">BEACH domain-containing protein</fullName>
    </recommendedName>
</protein>
<dbReference type="InterPro" id="IPR036322">
    <property type="entry name" value="WD40_repeat_dom_sf"/>
</dbReference>
<dbReference type="InterPro" id="IPR031570">
    <property type="entry name" value="NBEA/BDCP_DUF4704"/>
</dbReference>
<dbReference type="Proteomes" id="UP000681720">
    <property type="component" value="Unassembled WGS sequence"/>
</dbReference>
<accession>A0A8S2LI58</accession>
<dbReference type="SUPFAM" id="SSF50978">
    <property type="entry name" value="WD40 repeat-like"/>
    <property type="match status" value="1"/>
</dbReference>